<feature type="domain" description="Reverse transcriptase RNase H-like" evidence="8">
    <location>
        <begin position="71"/>
        <end position="174"/>
    </location>
</feature>
<keyword evidence="5" id="KW-0378">Hydrolase</keyword>
<evidence type="ECO:0000313" key="10">
    <source>
        <dbReference type="Proteomes" id="UP001231189"/>
    </source>
</evidence>
<keyword evidence="3" id="KW-0540">Nuclease</keyword>
<keyword evidence="6" id="KW-0695">RNA-directed DNA polymerase</keyword>
<evidence type="ECO:0000256" key="4">
    <source>
        <dbReference type="ARBA" id="ARBA00022759"/>
    </source>
</evidence>
<keyword evidence="4" id="KW-0255">Endonuclease</keyword>
<sequence length="365" mass="41506">MPYPRDVKGIRSVLGHAGFYRRFIKDFSKISKPLTNLLQKDVPFVFDDDCKEAFETLKKALTTAPIVEPPDWNLPFEIMCDASDFAVGAVLGQRVDKKLNVIHYASKTLDAAQRNYATTEKELLAVVFACDKFRSYIVDSKVTIHTDHAAIRYLMTKKDAKPRLIRWVLLLQEFDLHIVDRKGADNPVVDNLSRLENIAYDPVPVNDSFPNEQLAVIKVSSRDSPWICFQSRSTMASDNKGKGPSKEEVKRVSSKQEQQAVGRILTPALGLDSFPALEEALRTTDEFCGQYRALKREVEILREENHRLRRMLGYYLMPVTGSPSPTSDNNESLRDLVQICQAEKLKLKEICKKRMRDSSPPSPKE</sequence>
<dbReference type="SUPFAM" id="SSF56672">
    <property type="entry name" value="DNA/RNA polymerases"/>
    <property type="match status" value="1"/>
</dbReference>
<evidence type="ECO:0000313" key="9">
    <source>
        <dbReference type="EMBL" id="KAK1660421.1"/>
    </source>
</evidence>
<proteinExistence type="predicted"/>
<dbReference type="InterPro" id="IPR041373">
    <property type="entry name" value="RT_RNaseH"/>
</dbReference>
<feature type="compositionally biased region" description="Basic and acidic residues" evidence="7">
    <location>
        <begin position="239"/>
        <end position="251"/>
    </location>
</feature>
<gene>
    <name evidence="9" type="ORF">QYE76_048580</name>
</gene>
<dbReference type="AlphaFoldDB" id="A0AAD8SL67"/>
<dbReference type="FunFam" id="3.10.20.370:FF:000001">
    <property type="entry name" value="Retrovirus-related Pol polyprotein from transposon 17.6-like protein"/>
    <property type="match status" value="1"/>
</dbReference>
<organism evidence="9 10">
    <name type="scientific">Lolium multiflorum</name>
    <name type="common">Italian ryegrass</name>
    <name type="synonym">Lolium perenne subsp. multiflorum</name>
    <dbReference type="NCBI Taxonomy" id="4521"/>
    <lineage>
        <taxon>Eukaryota</taxon>
        <taxon>Viridiplantae</taxon>
        <taxon>Streptophyta</taxon>
        <taxon>Embryophyta</taxon>
        <taxon>Tracheophyta</taxon>
        <taxon>Spermatophyta</taxon>
        <taxon>Magnoliopsida</taxon>
        <taxon>Liliopsida</taxon>
        <taxon>Poales</taxon>
        <taxon>Poaceae</taxon>
        <taxon>BOP clade</taxon>
        <taxon>Pooideae</taxon>
        <taxon>Poodae</taxon>
        <taxon>Poeae</taxon>
        <taxon>Poeae Chloroplast Group 2 (Poeae type)</taxon>
        <taxon>Loliodinae</taxon>
        <taxon>Loliinae</taxon>
        <taxon>Lolium</taxon>
    </lineage>
</organism>
<comment type="caution">
    <text evidence="9">The sequence shown here is derived from an EMBL/GenBank/DDBJ whole genome shotgun (WGS) entry which is preliminary data.</text>
</comment>
<dbReference type="InterPro" id="IPR043128">
    <property type="entry name" value="Rev_trsase/Diguanyl_cyclase"/>
</dbReference>
<keyword evidence="10" id="KW-1185">Reference proteome</keyword>
<dbReference type="Proteomes" id="UP001231189">
    <property type="component" value="Unassembled WGS sequence"/>
</dbReference>
<evidence type="ECO:0000256" key="5">
    <source>
        <dbReference type="ARBA" id="ARBA00022801"/>
    </source>
</evidence>
<reference evidence="9" key="1">
    <citation type="submission" date="2023-07" db="EMBL/GenBank/DDBJ databases">
        <title>A chromosome-level genome assembly of Lolium multiflorum.</title>
        <authorList>
            <person name="Chen Y."/>
            <person name="Copetti D."/>
            <person name="Kolliker R."/>
            <person name="Studer B."/>
        </authorList>
    </citation>
    <scope>NUCLEOTIDE SEQUENCE</scope>
    <source>
        <strain evidence="9">02402/16</strain>
        <tissue evidence="9">Leaf</tissue>
    </source>
</reference>
<dbReference type="EMBL" id="JAUUTY010000003">
    <property type="protein sequence ID" value="KAK1660421.1"/>
    <property type="molecule type" value="Genomic_DNA"/>
</dbReference>
<dbReference type="GO" id="GO:0003964">
    <property type="term" value="F:RNA-directed DNA polymerase activity"/>
    <property type="evidence" value="ECO:0007669"/>
    <property type="project" value="UniProtKB-KW"/>
</dbReference>
<dbReference type="PANTHER" id="PTHR34072">
    <property type="entry name" value="ENZYMATIC POLYPROTEIN-RELATED"/>
    <property type="match status" value="1"/>
</dbReference>
<evidence type="ECO:0000256" key="6">
    <source>
        <dbReference type="ARBA" id="ARBA00022918"/>
    </source>
</evidence>
<dbReference type="GO" id="GO:0004519">
    <property type="term" value="F:endonuclease activity"/>
    <property type="evidence" value="ECO:0007669"/>
    <property type="project" value="UniProtKB-KW"/>
</dbReference>
<name>A0AAD8SL67_LOLMU</name>
<dbReference type="InterPro" id="IPR043502">
    <property type="entry name" value="DNA/RNA_pol_sf"/>
</dbReference>
<dbReference type="PANTHER" id="PTHR34072:SF44">
    <property type="entry name" value="RNA-DIRECTED DNA POLYMERASE"/>
    <property type="match status" value="1"/>
</dbReference>
<dbReference type="CDD" id="cd09274">
    <property type="entry name" value="RNase_HI_RT_Ty3"/>
    <property type="match status" value="1"/>
</dbReference>
<dbReference type="Pfam" id="PF17917">
    <property type="entry name" value="RT_RNaseH"/>
    <property type="match status" value="1"/>
</dbReference>
<evidence type="ECO:0000256" key="7">
    <source>
        <dbReference type="SAM" id="MobiDB-lite"/>
    </source>
</evidence>
<evidence type="ECO:0000256" key="1">
    <source>
        <dbReference type="ARBA" id="ARBA00022679"/>
    </source>
</evidence>
<evidence type="ECO:0000256" key="3">
    <source>
        <dbReference type="ARBA" id="ARBA00022722"/>
    </source>
</evidence>
<keyword evidence="2" id="KW-0548">Nucleotidyltransferase</keyword>
<dbReference type="FunFam" id="3.30.70.270:FF:000020">
    <property type="entry name" value="Transposon Tf2-6 polyprotein-like Protein"/>
    <property type="match status" value="1"/>
</dbReference>
<dbReference type="GO" id="GO:0016787">
    <property type="term" value="F:hydrolase activity"/>
    <property type="evidence" value="ECO:0007669"/>
    <property type="project" value="UniProtKB-KW"/>
</dbReference>
<feature type="region of interest" description="Disordered" evidence="7">
    <location>
        <begin position="234"/>
        <end position="254"/>
    </location>
</feature>
<evidence type="ECO:0000259" key="8">
    <source>
        <dbReference type="Pfam" id="PF17917"/>
    </source>
</evidence>
<protein>
    <recommendedName>
        <fullName evidence="8">Reverse transcriptase RNase H-like domain-containing protein</fullName>
    </recommendedName>
</protein>
<accession>A0AAD8SL67</accession>
<dbReference type="Gene3D" id="3.30.70.270">
    <property type="match status" value="1"/>
</dbReference>
<evidence type="ECO:0000256" key="2">
    <source>
        <dbReference type="ARBA" id="ARBA00022695"/>
    </source>
</evidence>
<keyword evidence="1" id="KW-0808">Transferase</keyword>